<keyword evidence="3 6" id="KW-1133">Transmembrane helix</keyword>
<gene>
    <name evidence="7" type="ORF">QBC47DRAFT_377562</name>
</gene>
<evidence type="ECO:0000256" key="4">
    <source>
        <dbReference type="ARBA" id="ARBA00023136"/>
    </source>
</evidence>
<accession>A0AAJ0BGD9</accession>
<dbReference type="GO" id="GO:0016020">
    <property type="term" value="C:membrane"/>
    <property type="evidence" value="ECO:0007669"/>
    <property type="project" value="UniProtKB-SubCell"/>
</dbReference>
<feature type="transmembrane region" description="Helical" evidence="6">
    <location>
        <begin position="198"/>
        <end position="218"/>
    </location>
</feature>
<evidence type="ECO:0000256" key="5">
    <source>
        <dbReference type="SAM" id="MobiDB-lite"/>
    </source>
</evidence>
<dbReference type="Proteomes" id="UP001239445">
    <property type="component" value="Unassembled WGS sequence"/>
</dbReference>
<keyword evidence="4 6" id="KW-0472">Membrane</keyword>
<evidence type="ECO:0000256" key="2">
    <source>
        <dbReference type="ARBA" id="ARBA00022692"/>
    </source>
</evidence>
<evidence type="ECO:0000256" key="6">
    <source>
        <dbReference type="SAM" id="Phobius"/>
    </source>
</evidence>
<feature type="compositionally biased region" description="Low complexity" evidence="5">
    <location>
        <begin position="178"/>
        <end position="192"/>
    </location>
</feature>
<sequence>MLAPWNWFRREKRDTGMPTLHSRNENGAFDNPGAGPRQAWRVGEVQNITFNTIFESYNIAIWQQYKTGGGATLGPVVFQLGPNQPKTTSFIWTVQTYKFDLDVSDLFFFWIFNGSDGSTQGRQLPSVSSAYFNILEKKDDTTTSTLSSSSTTSFSSTSSTSSTQSGTSTSIPTVTNLPADTNGTAAATNNGPNNTVPIAVGVSLGVVGVAVLLGLLFWCMKKRKKQAGVVHEVDGGQNNGGGQNSYSNYAYNNPQAVEVYAPGSEAKPWPYYSSETNGYQQQPHAHIGPYAGQDRKVSELRAERDLVEIG</sequence>
<comment type="caution">
    <text evidence="7">The sequence shown here is derived from an EMBL/GenBank/DDBJ whole genome shotgun (WGS) entry which is preliminary data.</text>
</comment>
<dbReference type="PANTHER" id="PTHR15549">
    <property type="entry name" value="PAIRED IMMUNOGLOBULIN-LIKE TYPE 2 RECEPTOR"/>
    <property type="match status" value="1"/>
</dbReference>
<keyword evidence="8" id="KW-1185">Reference proteome</keyword>
<dbReference type="AlphaFoldDB" id="A0AAJ0BGD9"/>
<protein>
    <recommendedName>
        <fullName evidence="9">Mid2 domain-containing protein</fullName>
    </recommendedName>
</protein>
<name>A0AAJ0BGD9_9PEZI</name>
<evidence type="ECO:0000256" key="3">
    <source>
        <dbReference type="ARBA" id="ARBA00022989"/>
    </source>
</evidence>
<feature type="region of interest" description="Disordered" evidence="5">
    <location>
        <begin position="142"/>
        <end position="192"/>
    </location>
</feature>
<reference evidence="7" key="1">
    <citation type="submission" date="2023-06" db="EMBL/GenBank/DDBJ databases">
        <title>Genome-scale phylogeny and comparative genomics of the fungal order Sordariales.</title>
        <authorList>
            <consortium name="Lawrence Berkeley National Laboratory"/>
            <person name="Hensen N."/>
            <person name="Bonometti L."/>
            <person name="Westerberg I."/>
            <person name="Brannstrom I.O."/>
            <person name="Guillou S."/>
            <person name="Cros-Aarteil S."/>
            <person name="Calhoun S."/>
            <person name="Haridas S."/>
            <person name="Kuo A."/>
            <person name="Mondo S."/>
            <person name="Pangilinan J."/>
            <person name="Riley R."/>
            <person name="Labutti K."/>
            <person name="Andreopoulos B."/>
            <person name="Lipzen A."/>
            <person name="Chen C."/>
            <person name="Yanf M."/>
            <person name="Daum C."/>
            <person name="Ng V."/>
            <person name="Clum A."/>
            <person name="Steindorff A."/>
            <person name="Ohm R."/>
            <person name="Martin F."/>
            <person name="Silar P."/>
            <person name="Natvig D."/>
            <person name="Lalanne C."/>
            <person name="Gautier V."/>
            <person name="Ament-Velasquez S.L."/>
            <person name="Kruys A."/>
            <person name="Hutchinson M.I."/>
            <person name="Powell A.J."/>
            <person name="Barry K."/>
            <person name="Miller A.N."/>
            <person name="Grigoriev I.V."/>
            <person name="Debuchy R."/>
            <person name="Gladieux P."/>
            <person name="Thoren M.H."/>
            <person name="Johannesson H."/>
        </authorList>
    </citation>
    <scope>NUCLEOTIDE SEQUENCE</scope>
    <source>
        <strain evidence="7">PSN4</strain>
    </source>
</reference>
<evidence type="ECO:0000313" key="8">
    <source>
        <dbReference type="Proteomes" id="UP001239445"/>
    </source>
</evidence>
<proteinExistence type="predicted"/>
<evidence type="ECO:0000313" key="7">
    <source>
        <dbReference type="EMBL" id="KAK1756754.1"/>
    </source>
</evidence>
<organism evidence="7 8">
    <name type="scientific">Echria macrotheca</name>
    <dbReference type="NCBI Taxonomy" id="438768"/>
    <lineage>
        <taxon>Eukaryota</taxon>
        <taxon>Fungi</taxon>
        <taxon>Dikarya</taxon>
        <taxon>Ascomycota</taxon>
        <taxon>Pezizomycotina</taxon>
        <taxon>Sordariomycetes</taxon>
        <taxon>Sordariomycetidae</taxon>
        <taxon>Sordariales</taxon>
        <taxon>Schizotheciaceae</taxon>
        <taxon>Echria</taxon>
    </lineage>
</organism>
<evidence type="ECO:0008006" key="9">
    <source>
        <dbReference type="Google" id="ProtNLM"/>
    </source>
</evidence>
<feature type="region of interest" description="Disordered" evidence="5">
    <location>
        <begin position="16"/>
        <end position="35"/>
    </location>
</feature>
<dbReference type="InterPro" id="IPR051694">
    <property type="entry name" value="Immunoregulatory_rcpt-like"/>
</dbReference>
<evidence type="ECO:0000256" key="1">
    <source>
        <dbReference type="ARBA" id="ARBA00004167"/>
    </source>
</evidence>
<dbReference type="EMBL" id="MU839831">
    <property type="protein sequence ID" value="KAK1756754.1"/>
    <property type="molecule type" value="Genomic_DNA"/>
</dbReference>
<dbReference type="GO" id="GO:0071944">
    <property type="term" value="C:cell periphery"/>
    <property type="evidence" value="ECO:0007669"/>
    <property type="project" value="UniProtKB-ARBA"/>
</dbReference>
<feature type="compositionally biased region" description="Low complexity" evidence="5">
    <location>
        <begin position="142"/>
        <end position="170"/>
    </location>
</feature>
<keyword evidence="2 6" id="KW-0812">Transmembrane</keyword>
<comment type="subcellular location">
    <subcellularLocation>
        <location evidence="1">Membrane</location>
        <topology evidence="1">Single-pass membrane protein</topology>
    </subcellularLocation>
</comment>